<evidence type="ECO:0000313" key="1">
    <source>
        <dbReference type="EMBL" id="QQP53819.1"/>
    </source>
</evidence>
<dbReference type="EMBL" id="CP045893">
    <property type="protein sequence ID" value="QQP53819.1"/>
    <property type="molecule type" value="Genomic_DNA"/>
</dbReference>
<gene>
    <name evidence="1" type="ORF">FKW44_006437</name>
</gene>
<organism evidence="1 2">
    <name type="scientific">Caligus rogercresseyi</name>
    <name type="common">Sea louse</name>
    <dbReference type="NCBI Taxonomy" id="217165"/>
    <lineage>
        <taxon>Eukaryota</taxon>
        <taxon>Metazoa</taxon>
        <taxon>Ecdysozoa</taxon>
        <taxon>Arthropoda</taxon>
        <taxon>Crustacea</taxon>
        <taxon>Multicrustacea</taxon>
        <taxon>Hexanauplia</taxon>
        <taxon>Copepoda</taxon>
        <taxon>Siphonostomatoida</taxon>
        <taxon>Caligidae</taxon>
        <taxon>Caligus</taxon>
    </lineage>
</organism>
<accession>A0A7T8KDD0</accession>
<keyword evidence="2" id="KW-1185">Reference proteome</keyword>
<proteinExistence type="predicted"/>
<sequence>MTLLGASLDAKDGIISTSATSSREQAFLLNEVAAKAVALETWKCFYSNDGGGVPGTRL</sequence>
<evidence type="ECO:0000313" key="2">
    <source>
        <dbReference type="Proteomes" id="UP000595437"/>
    </source>
</evidence>
<dbReference type="Proteomes" id="UP000595437">
    <property type="component" value="Chromosome 4"/>
</dbReference>
<protein>
    <submittedName>
        <fullName evidence="1">Uncharacterized protein</fullName>
    </submittedName>
</protein>
<dbReference type="AlphaFoldDB" id="A0A7T8KDD0"/>
<feature type="non-terminal residue" evidence="1">
    <location>
        <position position="58"/>
    </location>
</feature>
<name>A0A7T8KDD0_CALRO</name>
<reference evidence="2" key="1">
    <citation type="submission" date="2021-01" db="EMBL/GenBank/DDBJ databases">
        <title>Caligus Genome Assembly.</title>
        <authorList>
            <person name="Gallardo-Escarate C."/>
        </authorList>
    </citation>
    <scope>NUCLEOTIDE SEQUENCE [LARGE SCALE GENOMIC DNA]</scope>
</reference>